<dbReference type="SUPFAM" id="SSF47095">
    <property type="entry name" value="HMG-box"/>
    <property type="match status" value="1"/>
</dbReference>
<dbReference type="WBParaSite" id="ACRNAN_Path_1060.g4058.t1">
    <property type="protein sequence ID" value="ACRNAN_Path_1060.g4058.t1"/>
    <property type="gene ID" value="ACRNAN_Path_1060.g4058"/>
</dbReference>
<name>A0A914BV32_9BILA</name>
<proteinExistence type="predicted"/>
<protein>
    <submittedName>
        <fullName evidence="2">HMG box domain-containing protein</fullName>
    </submittedName>
</protein>
<reference evidence="2" key="1">
    <citation type="submission" date="2022-11" db="UniProtKB">
        <authorList>
            <consortium name="WormBaseParasite"/>
        </authorList>
    </citation>
    <scope>IDENTIFICATION</scope>
</reference>
<evidence type="ECO:0000313" key="2">
    <source>
        <dbReference type="WBParaSite" id="ACRNAN_Path_1060.g4058.t1"/>
    </source>
</evidence>
<keyword evidence="1" id="KW-1185">Reference proteome</keyword>
<dbReference type="Gene3D" id="1.10.30.10">
    <property type="entry name" value="High mobility group box domain"/>
    <property type="match status" value="1"/>
</dbReference>
<sequence length="102" mass="12421">MDHKTILPSPPSYPKECKTAHAFFLEEYRKNPFASLGDTRHQAYLTWSTMEDKSHWEKMAQDELERYEKEKIIYEEYQKRVKEIHKERSEKNFLKSIPRKDV</sequence>
<accession>A0A914BV32</accession>
<organism evidence="1 2">
    <name type="scientific">Acrobeloides nanus</name>
    <dbReference type="NCBI Taxonomy" id="290746"/>
    <lineage>
        <taxon>Eukaryota</taxon>
        <taxon>Metazoa</taxon>
        <taxon>Ecdysozoa</taxon>
        <taxon>Nematoda</taxon>
        <taxon>Chromadorea</taxon>
        <taxon>Rhabditida</taxon>
        <taxon>Tylenchina</taxon>
        <taxon>Cephalobomorpha</taxon>
        <taxon>Cephaloboidea</taxon>
        <taxon>Cephalobidae</taxon>
        <taxon>Acrobeloides</taxon>
    </lineage>
</organism>
<dbReference type="InterPro" id="IPR036910">
    <property type="entry name" value="HMG_box_dom_sf"/>
</dbReference>
<dbReference type="AlphaFoldDB" id="A0A914BV32"/>
<evidence type="ECO:0000313" key="1">
    <source>
        <dbReference type="Proteomes" id="UP000887540"/>
    </source>
</evidence>
<dbReference type="Proteomes" id="UP000887540">
    <property type="component" value="Unplaced"/>
</dbReference>